<comment type="similarity">
    <text evidence="1">Belongs to the UPF0215 family.</text>
</comment>
<evidence type="ECO:0000313" key="4">
    <source>
        <dbReference type="Proteomes" id="UP000060043"/>
    </source>
</evidence>
<evidence type="ECO:0000313" key="3">
    <source>
        <dbReference type="EMBL" id="ALU31714.1"/>
    </source>
</evidence>
<dbReference type="InterPro" id="IPR002802">
    <property type="entry name" value="Endo_dU"/>
</dbReference>
<dbReference type="OMA" id="GFNYIIP"/>
<dbReference type="STRING" id="1435377.SUSAZ_03250"/>
<dbReference type="HAMAP" id="MF_00582">
    <property type="entry name" value="UPF0215"/>
    <property type="match status" value="1"/>
</dbReference>
<dbReference type="OrthoDB" id="15207at2157"/>
<dbReference type="Proteomes" id="UP000060043">
    <property type="component" value="Chromosome"/>
</dbReference>
<dbReference type="PANTHER" id="PTHR39518">
    <property type="entry name" value="UPF0215 PROTEIN MJ1150"/>
    <property type="match status" value="1"/>
</dbReference>
<evidence type="ECO:0000313" key="5">
    <source>
        <dbReference type="Proteomes" id="UP000065473"/>
    </source>
</evidence>
<proteinExistence type="inferred from homology"/>
<dbReference type="PANTHER" id="PTHR39518:SF2">
    <property type="entry name" value="UPF0215 PROTEIN MJ1150"/>
    <property type="match status" value="1"/>
</dbReference>
<dbReference type="EMBL" id="CP013694">
    <property type="protein sequence ID" value="ALU28987.1"/>
    <property type="molecule type" value="Genomic_DNA"/>
</dbReference>
<reference evidence="4 5" key="1">
    <citation type="submission" date="2015-12" db="EMBL/GenBank/DDBJ databases">
        <title>A stable core within a dynamic pangenome in Sulfolobus acidocaldarius.</title>
        <authorList>
            <person name="Anderson R."/>
            <person name="Kouris A."/>
            <person name="Seward C."/>
            <person name="Campbell K."/>
            <person name="Whitaker R."/>
        </authorList>
    </citation>
    <scope>NUCLEOTIDE SEQUENCE [LARGE SCALE GENOMIC DNA]</scope>
    <source>
        <strain evidence="2 5">GG12-C01-09</strain>
        <strain evidence="3 4">NG05B_CO5_07</strain>
    </source>
</reference>
<dbReference type="RefSeq" id="WP_011277602.1">
    <property type="nucleotide sequence ID" value="NZ_BHWZ01000001.1"/>
</dbReference>
<dbReference type="EMBL" id="CP013695">
    <property type="protein sequence ID" value="ALU31714.1"/>
    <property type="molecule type" value="Genomic_DNA"/>
</dbReference>
<dbReference type="Gene3D" id="3.30.2170.10">
    <property type="entry name" value="archaeoglobus fulgidus dsm 4304 superfamily"/>
    <property type="match status" value="1"/>
</dbReference>
<protein>
    <recommendedName>
        <fullName evidence="1">UPF0215 protein ATY89_02810</fullName>
    </recommendedName>
</protein>
<sequence length="178" mass="20273">MRELVVCGVDDGYFPLSYKGGKGKTILLSSFFQSFNLIDIDFDYITVDGEDGNTIFKSITKGCNVTFLDGVVYGGFNYITPDKNYIIFYSKMPNVASIDRALMKHFPLRRDKIISFLQNLTALPTRQGTVYINTDMELSLCKELIERYQLFTSTPIPIKVSHELASSLSKFIFKRRTV</sequence>
<accession>A0A0U2WZX7</accession>
<dbReference type="GeneID" id="14551235"/>
<evidence type="ECO:0000256" key="1">
    <source>
        <dbReference type="HAMAP-Rule" id="MF_00582"/>
    </source>
</evidence>
<dbReference type="PaxDb" id="1435377-SUSAZ_03250"/>
<gene>
    <name evidence="2" type="ORF">ATY89_02810</name>
    <name evidence="3" type="ORF">ATZ20_05835</name>
</gene>
<dbReference type="Pfam" id="PF01949">
    <property type="entry name" value="Endo_dU"/>
    <property type="match status" value="1"/>
</dbReference>
<dbReference type="PIRSF" id="PIRSF006380">
    <property type="entry name" value="UCP006380"/>
    <property type="match status" value="1"/>
</dbReference>
<organism evidence="3 4">
    <name type="scientific">Sulfolobus acidocaldarius</name>
    <dbReference type="NCBI Taxonomy" id="2285"/>
    <lineage>
        <taxon>Archaea</taxon>
        <taxon>Thermoproteota</taxon>
        <taxon>Thermoprotei</taxon>
        <taxon>Sulfolobales</taxon>
        <taxon>Sulfolobaceae</taxon>
        <taxon>Sulfolobus</taxon>
    </lineage>
</organism>
<name>A0A0U2WZX7_9CREN</name>
<dbReference type="Proteomes" id="UP000065473">
    <property type="component" value="Chromosome"/>
</dbReference>
<evidence type="ECO:0000313" key="2">
    <source>
        <dbReference type="EMBL" id="ALU28987.1"/>
    </source>
</evidence>
<dbReference type="AlphaFoldDB" id="A0A0U2WZX7"/>